<keyword evidence="1" id="KW-0802">TPR repeat</keyword>
<gene>
    <name evidence="4" type="ORF">ENK44_10905</name>
</gene>
<dbReference type="InterPro" id="IPR003646">
    <property type="entry name" value="SH3-like_bac-type"/>
</dbReference>
<feature type="transmembrane region" description="Helical" evidence="2">
    <location>
        <begin position="138"/>
        <end position="159"/>
    </location>
</feature>
<evidence type="ECO:0000256" key="1">
    <source>
        <dbReference type="PROSITE-ProRule" id="PRU00339"/>
    </source>
</evidence>
<dbReference type="SMART" id="SM00028">
    <property type="entry name" value="TPR"/>
    <property type="match status" value="2"/>
</dbReference>
<accession>A0A7V4U1N6</accession>
<keyword evidence="2" id="KW-1133">Transmembrane helix</keyword>
<organism evidence="4">
    <name type="scientific">Caldithrix abyssi</name>
    <dbReference type="NCBI Taxonomy" id="187145"/>
    <lineage>
        <taxon>Bacteria</taxon>
        <taxon>Pseudomonadati</taxon>
        <taxon>Calditrichota</taxon>
        <taxon>Calditrichia</taxon>
        <taxon>Calditrichales</taxon>
        <taxon>Calditrichaceae</taxon>
        <taxon>Caldithrix</taxon>
    </lineage>
</organism>
<dbReference type="AlphaFoldDB" id="A0A7V4U1N6"/>
<dbReference type="Pfam" id="PF08239">
    <property type="entry name" value="SH3_3"/>
    <property type="match status" value="1"/>
</dbReference>
<sequence>MINDKMQMKIFAAVISVLFFAALLYADESAHYFEQGNKFYKEGAYDKAIEQYQKVLALGYESGEVYFNLGNAYYRTDQIGLARLYYEKAARFLKNDEALQQNLGLVQMRLVDQIETPPRLFLAEWWDAFLNLFPISTLSWITVGLLWLFLTALAIRIYFASRGRGRRLRGITVTLLTALLLSALILVQKIYRFESEQYGIILQPTVTVHASPSDSGTEVFVLHEGTKVEVLRRTGDWLEIRLADGKTGWLQNKMMEVI</sequence>
<name>A0A7V4U1N6_CALAY</name>
<dbReference type="PROSITE" id="PS50005">
    <property type="entry name" value="TPR"/>
    <property type="match status" value="2"/>
</dbReference>
<dbReference type="Pfam" id="PF13414">
    <property type="entry name" value="TPR_11"/>
    <property type="match status" value="1"/>
</dbReference>
<proteinExistence type="predicted"/>
<dbReference type="Gene3D" id="1.25.40.10">
    <property type="entry name" value="Tetratricopeptide repeat domain"/>
    <property type="match status" value="1"/>
</dbReference>
<dbReference type="InterPro" id="IPR011990">
    <property type="entry name" value="TPR-like_helical_dom_sf"/>
</dbReference>
<reference evidence="4" key="1">
    <citation type="journal article" date="2020" name="mSystems">
        <title>Genome- and Community-Level Interaction Insights into Carbon Utilization and Element Cycling Functions of Hydrothermarchaeota in Hydrothermal Sediment.</title>
        <authorList>
            <person name="Zhou Z."/>
            <person name="Liu Y."/>
            <person name="Xu W."/>
            <person name="Pan J."/>
            <person name="Luo Z.H."/>
            <person name="Li M."/>
        </authorList>
    </citation>
    <scope>NUCLEOTIDE SEQUENCE [LARGE SCALE GENOMIC DNA]</scope>
    <source>
        <strain evidence="4">HyVt-577</strain>
    </source>
</reference>
<dbReference type="Proteomes" id="UP000885779">
    <property type="component" value="Unassembled WGS sequence"/>
</dbReference>
<keyword evidence="2" id="KW-0472">Membrane</keyword>
<dbReference type="SUPFAM" id="SSF48452">
    <property type="entry name" value="TPR-like"/>
    <property type="match status" value="1"/>
</dbReference>
<comment type="caution">
    <text evidence="4">The sequence shown here is derived from an EMBL/GenBank/DDBJ whole genome shotgun (WGS) entry which is preliminary data.</text>
</comment>
<dbReference type="InterPro" id="IPR019734">
    <property type="entry name" value="TPR_rpt"/>
</dbReference>
<feature type="repeat" description="TPR" evidence="1">
    <location>
        <begin position="63"/>
        <end position="96"/>
    </location>
</feature>
<evidence type="ECO:0000259" key="3">
    <source>
        <dbReference type="Pfam" id="PF08239"/>
    </source>
</evidence>
<dbReference type="EMBL" id="DRQG01000104">
    <property type="protein sequence ID" value="HGY56204.1"/>
    <property type="molecule type" value="Genomic_DNA"/>
</dbReference>
<evidence type="ECO:0000313" key="4">
    <source>
        <dbReference type="EMBL" id="HGY56204.1"/>
    </source>
</evidence>
<feature type="transmembrane region" description="Helical" evidence="2">
    <location>
        <begin position="171"/>
        <end position="191"/>
    </location>
</feature>
<protein>
    <submittedName>
        <fullName evidence="4">Tetratricopeptide repeat protein</fullName>
    </submittedName>
</protein>
<dbReference type="Gene3D" id="2.30.30.40">
    <property type="entry name" value="SH3 Domains"/>
    <property type="match status" value="1"/>
</dbReference>
<feature type="repeat" description="TPR" evidence="1">
    <location>
        <begin position="29"/>
        <end position="62"/>
    </location>
</feature>
<feature type="domain" description="SH3b" evidence="3">
    <location>
        <begin position="205"/>
        <end position="253"/>
    </location>
</feature>
<keyword evidence="2" id="KW-0812">Transmembrane</keyword>
<evidence type="ECO:0000256" key="2">
    <source>
        <dbReference type="SAM" id="Phobius"/>
    </source>
</evidence>